<protein>
    <submittedName>
        <fullName evidence="3">Predicted protein</fullName>
    </submittedName>
</protein>
<dbReference type="Pfam" id="PF02230">
    <property type="entry name" value="Abhydrolase_2"/>
    <property type="match status" value="1"/>
</dbReference>
<dbReference type="GO" id="GO:0052689">
    <property type="term" value="F:carboxylic ester hydrolase activity"/>
    <property type="evidence" value="ECO:0007669"/>
    <property type="project" value="TreeGrafter"/>
</dbReference>
<dbReference type="HOGENOM" id="CLU_062889_0_0_1"/>
<keyword evidence="4" id="KW-1185">Reference proteome</keyword>
<organism evidence="4">
    <name type="scientific">Laccaria bicolor (strain S238N-H82 / ATCC MYA-4686)</name>
    <name type="common">Bicoloured deceiver</name>
    <name type="synonym">Laccaria laccata var. bicolor</name>
    <dbReference type="NCBI Taxonomy" id="486041"/>
    <lineage>
        <taxon>Eukaryota</taxon>
        <taxon>Fungi</taxon>
        <taxon>Dikarya</taxon>
        <taxon>Basidiomycota</taxon>
        <taxon>Agaricomycotina</taxon>
        <taxon>Agaricomycetes</taxon>
        <taxon>Agaricomycetidae</taxon>
        <taxon>Agaricales</taxon>
        <taxon>Agaricineae</taxon>
        <taxon>Hydnangiaceae</taxon>
        <taxon>Laccaria</taxon>
    </lineage>
</organism>
<name>B0D475_LACBS</name>
<evidence type="ECO:0000259" key="2">
    <source>
        <dbReference type="Pfam" id="PF02230"/>
    </source>
</evidence>
<dbReference type="PANTHER" id="PTHR10655:SF67">
    <property type="entry name" value="PHOSPHOLIPASE_CARBOXYLESTERASE SUPERFAMILY (AFU_ORTHOLOGUE AFUA_5G09340)"/>
    <property type="match status" value="1"/>
</dbReference>
<dbReference type="InParanoid" id="B0D475"/>
<dbReference type="SUPFAM" id="SSF53474">
    <property type="entry name" value="alpha/beta-Hydrolases"/>
    <property type="match status" value="1"/>
</dbReference>
<evidence type="ECO:0000313" key="4">
    <source>
        <dbReference type="Proteomes" id="UP000001194"/>
    </source>
</evidence>
<accession>B0D475</accession>
<dbReference type="Gene3D" id="3.40.50.1820">
    <property type="entry name" value="alpha/beta hydrolase"/>
    <property type="match status" value="1"/>
</dbReference>
<gene>
    <name evidence="3" type="ORF">LACBIDRAFT_317019</name>
</gene>
<comment type="similarity">
    <text evidence="1">Belongs to the AB hydrolase superfamily. AB hydrolase 2 family.</text>
</comment>
<sequence>MDVVARAIVLSRLDDGLDRHAPENIPTESLPEVYTIGGRSWDIPCTIGISTNRGIQLLTDTMSEIHINDPVSSNAVPRVKPLPKKSSIPVPFFYAPSDDGVDENLLIFLHGLGDTHAPFSKLGRQLKLPQTAVLALCAPEQVPFLYEESYQWFQSFDDLGELIERPNPTPALDLLSKVVDHLTSHCQWPLNRIHFFGFAQGGSVAAEFGIQLWKRQMQRPKALMSSESTGIDIEPSSLGSIVTISGPLISYPTVSSLCPTPVLVAHRAAPAETALQPGALKDFSKAYQIITESKMGSRGGMPASKEEWEPIMQFWSAKLGTRHPEGLYEVRRS</sequence>
<dbReference type="AlphaFoldDB" id="B0D475"/>
<evidence type="ECO:0000256" key="1">
    <source>
        <dbReference type="ARBA" id="ARBA00006499"/>
    </source>
</evidence>
<feature type="domain" description="Phospholipase/carboxylesterase/thioesterase" evidence="2">
    <location>
        <begin position="102"/>
        <end position="209"/>
    </location>
</feature>
<proteinExistence type="inferred from homology"/>
<dbReference type="GeneID" id="6074460"/>
<dbReference type="GO" id="GO:0005737">
    <property type="term" value="C:cytoplasm"/>
    <property type="evidence" value="ECO:0007669"/>
    <property type="project" value="TreeGrafter"/>
</dbReference>
<dbReference type="GO" id="GO:0008474">
    <property type="term" value="F:palmitoyl-(protein) hydrolase activity"/>
    <property type="evidence" value="ECO:0007669"/>
    <property type="project" value="TreeGrafter"/>
</dbReference>
<dbReference type="OrthoDB" id="437457at2759"/>
<dbReference type="Proteomes" id="UP000001194">
    <property type="component" value="Unassembled WGS sequence"/>
</dbReference>
<dbReference type="InterPro" id="IPR003140">
    <property type="entry name" value="PLipase/COase/thioEstase"/>
</dbReference>
<dbReference type="KEGG" id="lbc:LACBIDRAFT_317019"/>
<dbReference type="STRING" id="486041.B0D475"/>
<dbReference type="PANTHER" id="PTHR10655">
    <property type="entry name" value="LYSOPHOSPHOLIPASE-RELATED"/>
    <property type="match status" value="1"/>
</dbReference>
<dbReference type="InterPro" id="IPR050565">
    <property type="entry name" value="LYPA1-2/EST-like"/>
</dbReference>
<dbReference type="EMBL" id="DS547097">
    <property type="protein sequence ID" value="EDR10282.1"/>
    <property type="molecule type" value="Genomic_DNA"/>
</dbReference>
<dbReference type="RefSeq" id="XP_001878732.1">
    <property type="nucleotide sequence ID" value="XM_001878697.1"/>
</dbReference>
<evidence type="ECO:0000313" key="3">
    <source>
        <dbReference type="EMBL" id="EDR10282.1"/>
    </source>
</evidence>
<dbReference type="InterPro" id="IPR029058">
    <property type="entry name" value="AB_hydrolase_fold"/>
</dbReference>
<reference evidence="3 4" key="1">
    <citation type="journal article" date="2008" name="Nature">
        <title>The genome of Laccaria bicolor provides insights into mycorrhizal symbiosis.</title>
        <authorList>
            <person name="Martin F."/>
            <person name="Aerts A."/>
            <person name="Ahren D."/>
            <person name="Brun A."/>
            <person name="Danchin E.G.J."/>
            <person name="Duchaussoy F."/>
            <person name="Gibon J."/>
            <person name="Kohler A."/>
            <person name="Lindquist E."/>
            <person name="Pereda V."/>
            <person name="Salamov A."/>
            <person name="Shapiro H.J."/>
            <person name="Wuyts J."/>
            <person name="Blaudez D."/>
            <person name="Buee M."/>
            <person name="Brokstein P."/>
            <person name="Canbaeck B."/>
            <person name="Cohen D."/>
            <person name="Courty P.E."/>
            <person name="Coutinho P.M."/>
            <person name="Delaruelle C."/>
            <person name="Detter J.C."/>
            <person name="Deveau A."/>
            <person name="DiFazio S."/>
            <person name="Duplessis S."/>
            <person name="Fraissinet-Tachet L."/>
            <person name="Lucic E."/>
            <person name="Frey-Klett P."/>
            <person name="Fourrey C."/>
            <person name="Feussner I."/>
            <person name="Gay G."/>
            <person name="Grimwood J."/>
            <person name="Hoegger P.J."/>
            <person name="Jain P."/>
            <person name="Kilaru S."/>
            <person name="Labbe J."/>
            <person name="Lin Y.C."/>
            <person name="Legue V."/>
            <person name="Le Tacon F."/>
            <person name="Marmeisse R."/>
            <person name="Melayah D."/>
            <person name="Montanini B."/>
            <person name="Muratet M."/>
            <person name="Nehls U."/>
            <person name="Niculita-Hirzel H."/>
            <person name="Oudot-Le Secq M.P."/>
            <person name="Peter M."/>
            <person name="Quesneville H."/>
            <person name="Rajashekar B."/>
            <person name="Reich M."/>
            <person name="Rouhier N."/>
            <person name="Schmutz J."/>
            <person name="Yin T."/>
            <person name="Chalot M."/>
            <person name="Henrissat B."/>
            <person name="Kuees U."/>
            <person name="Lucas S."/>
            <person name="Van de Peer Y."/>
            <person name="Podila G.K."/>
            <person name="Polle A."/>
            <person name="Pukkila P.J."/>
            <person name="Richardson P.M."/>
            <person name="Rouze P."/>
            <person name="Sanders I.R."/>
            <person name="Stajich J.E."/>
            <person name="Tunlid A."/>
            <person name="Tuskan G."/>
            <person name="Grigoriev I.V."/>
        </authorList>
    </citation>
    <scope>NUCLEOTIDE SEQUENCE [LARGE SCALE GENOMIC DNA]</scope>
    <source>
        <strain evidence="4">S238N-H82 / ATCC MYA-4686</strain>
    </source>
</reference>